<evidence type="ECO:0000313" key="3">
    <source>
        <dbReference type="Proteomes" id="UP000478052"/>
    </source>
</evidence>
<organism evidence="2 3">
    <name type="scientific">Aphis craccivora</name>
    <name type="common">Cowpea aphid</name>
    <dbReference type="NCBI Taxonomy" id="307492"/>
    <lineage>
        <taxon>Eukaryota</taxon>
        <taxon>Metazoa</taxon>
        <taxon>Ecdysozoa</taxon>
        <taxon>Arthropoda</taxon>
        <taxon>Hexapoda</taxon>
        <taxon>Insecta</taxon>
        <taxon>Pterygota</taxon>
        <taxon>Neoptera</taxon>
        <taxon>Paraneoptera</taxon>
        <taxon>Hemiptera</taxon>
        <taxon>Sternorrhyncha</taxon>
        <taxon>Aphidomorpha</taxon>
        <taxon>Aphidoidea</taxon>
        <taxon>Aphididae</taxon>
        <taxon>Aphidini</taxon>
        <taxon>Aphis</taxon>
        <taxon>Aphis</taxon>
    </lineage>
</organism>
<proteinExistence type="predicted"/>
<reference evidence="2 3" key="1">
    <citation type="submission" date="2019-08" db="EMBL/GenBank/DDBJ databases">
        <title>Whole genome of Aphis craccivora.</title>
        <authorList>
            <person name="Voronova N.V."/>
            <person name="Shulinski R.S."/>
            <person name="Bandarenka Y.V."/>
            <person name="Zhorov D.G."/>
            <person name="Warner D."/>
        </authorList>
    </citation>
    <scope>NUCLEOTIDE SEQUENCE [LARGE SCALE GENOMIC DNA]</scope>
    <source>
        <strain evidence="2">180601</strain>
        <tissue evidence="2">Whole Body</tissue>
    </source>
</reference>
<evidence type="ECO:0000313" key="2">
    <source>
        <dbReference type="EMBL" id="KAF0747661.1"/>
    </source>
</evidence>
<gene>
    <name evidence="2" type="ORF">FWK35_00020771</name>
</gene>
<evidence type="ECO:0000259" key="1">
    <source>
        <dbReference type="Pfam" id="PF21787"/>
    </source>
</evidence>
<dbReference type="InterPro" id="IPR048365">
    <property type="entry name" value="TNP-like_RNaseH_N"/>
</dbReference>
<feature type="domain" description="Transposable element P transposase-like RNase H" evidence="1">
    <location>
        <begin position="1"/>
        <end position="47"/>
    </location>
</feature>
<comment type="caution">
    <text evidence="2">The sequence shown here is derived from an EMBL/GenBank/DDBJ whole genome shotgun (WGS) entry which is preliminary data.</text>
</comment>
<name>A0A6G0Y1P3_APHCR</name>
<keyword evidence="3" id="KW-1185">Reference proteome</keyword>
<dbReference type="Proteomes" id="UP000478052">
    <property type="component" value="Unassembled WGS sequence"/>
</dbReference>
<dbReference type="Pfam" id="PF21787">
    <property type="entry name" value="TNP-like_RNaseH_N"/>
    <property type="match status" value="1"/>
</dbReference>
<sequence>MARWLYSNWKLPVAYFFSAFSMSHSVLNKLIISTVEKLLEEGYKHISGINHITSINRIIGIRNLVTTTYLDINAFQLLLLAGMLYKH</sequence>
<accession>A0A6G0Y1P3</accession>
<protein>
    <submittedName>
        <fullName evidence="2">Transposable element P transposase</fullName>
    </submittedName>
</protein>
<dbReference type="EMBL" id="VUJU01006766">
    <property type="protein sequence ID" value="KAF0747661.1"/>
    <property type="molecule type" value="Genomic_DNA"/>
</dbReference>
<dbReference type="AlphaFoldDB" id="A0A6G0Y1P3"/>